<protein>
    <submittedName>
        <fullName evidence="6">DUF4347 domain-containing protein</fullName>
    </submittedName>
</protein>
<dbReference type="Pfam" id="PF13517">
    <property type="entry name" value="FG-GAP_3"/>
    <property type="match status" value="1"/>
</dbReference>
<evidence type="ECO:0000259" key="5">
    <source>
        <dbReference type="SMART" id="SM00237"/>
    </source>
</evidence>
<dbReference type="SUPFAM" id="SSF63825">
    <property type="entry name" value="YWTD domain"/>
    <property type="match status" value="1"/>
</dbReference>
<keyword evidence="7" id="KW-1185">Reference proteome</keyword>
<dbReference type="SMART" id="SM00237">
    <property type="entry name" value="Calx_beta"/>
    <property type="match status" value="1"/>
</dbReference>
<dbReference type="PANTHER" id="PTHR35580">
    <property type="entry name" value="CELL SURFACE GLYCOPROTEIN (S-LAYER PROTEIN)-LIKE PROTEIN"/>
    <property type="match status" value="1"/>
</dbReference>
<dbReference type="Gene3D" id="2.60.40.2030">
    <property type="match status" value="1"/>
</dbReference>
<dbReference type="InterPro" id="IPR013517">
    <property type="entry name" value="FG-GAP"/>
</dbReference>
<dbReference type="Proteomes" id="UP001476950">
    <property type="component" value="Unassembled WGS sequence"/>
</dbReference>
<evidence type="ECO:0000313" key="7">
    <source>
        <dbReference type="Proteomes" id="UP001476950"/>
    </source>
</evidence>
<keyword evidence="3" id="KW-0106">Calcium</keyword>
<dbReference type="InterPro" id="IPR010620">
    <property type="entry name" value="SBBP_repeat"/>
</dbReference>
<evidence type="ECO:0000256" key="4">
    <source>
        <dbReference type="SAM" id="SignalP"/>
    </source>
</evidence>
<feature type="domain" description="Calx-beta" evidence="5">
    <location>
        <begin position="1069"/>
        <end position="1171"/>
    </location>
</feature>
<dbReference type="SUPFAM" id="SSF141072">
    <property type="entry name" value="CalX-like"/>
    <property type="match status" value="1"/>
</dbReference>
<keyword evidence="2" id="KW-0677">Repeat</keyword>
<dbReference type="InterPro" id="IPR038081">
    <property type="entry name" value="CalX-like_sf"/>
</dbReference>
<reference evidence="6 7" key="1">
    <citation type="submission" date="2022-04" db="EMBL/GenBank/DDBJ databases">
        <title>Positive selection, recombination, and allopatry shape intraspecific diversity of widespread and dominant cyanobacteria.</title>
        <authorList>
            <person name="Wei J."/>
            <person name="Shu W."/>
            <person name="Hu C."/>
        </authorList>
    </citation>
    <scope>NUCLEOTIDE SEQUENCE [LARGE SCALE GENOMIC DNA]</scope>
    <source>
        <strain evidence="6 7">AS-A4</strain>
    </source>
</reference>
<evidence type="ECO:0000256" key="3">
    <source>
        <dbReference type="ARBA" id="ARBA00022837"/>
    </source>
</evidence>
<organism evidence="6 7">
    <name type="scientific">Stenomitos frigidus AS-A4</name>
    <dbReference type="NCBI Taxonomy" id="2933935"/>
    <lineage>
        <taxon>Bacteria</taxon>
        <taxon>Bacillati</taxon>
        <taxon>Cyanobacteriota</taxon>
        <taxon>Cyanophyceae</taxon>
        <taxon>Leptolyngbyales</taxon>
        <taxon>Leptolyngbyaceae</taxon>
        <taxon>Stenomitos</taxon>
    </lineage>
</organism>
<dbReference type="InterPro" id="IPR052918">
    <property type="entry name" value="Motility_Chemotaxis_Reg"/>
</dbReference>
<dbReference type="Pfam" id="PF03160">
    <property type="entry name" value="Calx-beta"/>
    <property type="match status" value="1"/>
</dbReference>
<sequence length="1488" mass="155472">MEAAFSSTASLQPLSTASALSAAALLTTALSPGVAADLQPTLVHASSLVFLAPGVKDYQRLLAGVQPGTEVHWLHSAQDAIAQITQTLLGRTGITSLHLVSHGQAGALALGSKGLSLSNLHNYSSELQSWGHALTDDADILLYGCDVAQGTIGQSFVQQFAQLTGADIAASDDRTGNAALGGNWTLEVNIGHVDAPLAFLPITMQSYGGVLDDAVFASAQQFGGGALDSNSKTFVDGAGNVYTVGSFFGTVDFDPGVEAFALTSAGFDDIFVSKLDGNGNFVWAKRIGSSSHYDQATGISVDGGGNVYTTGYFQGTADFDPGIGTLNLTSAGGTDIFVSKLDASGNFVWAKRMGSISGDYASGINVDVSGNIYTTGYYSGTVDFDPGTSTTNLTSTRGSFDIFVNKLDASGNFVWAKGMGSGSDDFGTGISVDSNGNVYTTGYYYEGTVDFDPGAGTTNLTNTGGSDTFVSKLDASGNFVWAKGMGSGSSSVIARGISVDSNGNVYTTGSFSGTADFDPGADTTNLTSTGAGSDIFVSKLDASGNFVWAKGMGGNSTDQANGISVDSNSNVYTTGYYGGTVDFDPGAGTTNLTSTGAGSDIFVSKLDASGNFVWAKGMGGNGTDQANGISVDSNGNVYTTGTFNDTVDFDPGTDTFNLAPGGIASIFLSKLDTAGNLVQAQQFTGGSLGLTPKTVVDREGSVYTVGSFYGTVDFDPGVGLFTLTSAGGADIFISKLNSSGNFVWAKGLGGSIYDDSANGISIDSNGNVYTTGSFQGTADFDPGIGIMNLTSTGSNEVFVSKLDASGNFVWAKGMGGSSDDAATGISVDTSGNVYTTGFFQGTADFDPGTGTLNLTSTGSNEVFVSKLDASGNFVWVKRMGNSYAIARDIDVDSSGNVYTTGSFYGTVDFDPGMGTTNLSSVGNSDIFVSKLDASGNFVWVKRMGVFYEVTGISVDSSGNVYTTGSFYGTVDFDPGMGTTNLTSVGNSDIFVSKLDASGNFVWAKRMGGSLADKASSISVDSSGNVYTTGYFQGTADFDPGKGTFTLAPEGTFTVVDGRFTLLPGSTTNIFLSKLSQVITPIVTLSSTSNRTEGNSGTTAYTFTVNLSNTSAETVTVNYTTADGTATVADNDYTAVSGVLTFNPGETSKTITVAVKGDTKVEQEETFLVKLLSSSNAMIASDANIRVGTIANDDQVQLLWRDRISGQNVVWQLNNSTLQSSYYLPTVADANWQIISTADFDRDGNADLLWRNQRTGENAIWQMNSTGLQSGYYLATIADLNWQLLGTDDFNGDGTADLLWHHQATGQNAIWQMSGFSTQTAALLTTVADLNWQIISTADFDNDGKADLLWRHRVTGENAIWQMNGLTTKSAFYINTVADTNWQVAGTADFDHDGLADIVWRNRATGENAIWQMNRTGLQSGYFVTAAPDVNWQLVGVADLGGDRTPDFLWRNAATGQTGLWQLSGFSYVQAYQLPNTSSDWSVRPFTLA</sequence>
<dbReference type="Gene3D" id="2.120.10.30">
    <property type="entry name" value="TolB, C-terminal domain"/>
    <property type="match status" value="2"/>
</dbReference>
<dbReference type="InterPro" id="IPR025592">
    <property type="entry name" value="DUF4347"/>
</dbReference>
<dbReference type="RefSeq" id="WP_190455681.1">
    <property type="nucleotide sequence ID" value="NZ_JAMPLM010000073.1"/>
</dbReference>
<dbReference type="PANTHER" id="PTHR35580:SF1">
    <property type="entry name" value="PHYTASE-LIKE DOMAIN-CONTAINING PROTEIN"/>
    <property type="match status" value="1"/>
</dbReference>
<gene>
    <name evidence="6" type="ORF">NDI38_29815</name>
</gene>
<dbReference type="SUPFAM" id="SSF63829">
    <property type="entry name" value="Calcium-dependent phosphotriesterase"/>
    <property type="match status" value="1"/>
</dbReference>
<feature type="chain" id="PRO_5046592486" evidence="4">
    <location>
        <begin position="36"/>
        <end position="1488"/>
    </location>
</feature>
<dbReference type="InterPro" id="IPR011042">
    <property type="entry name" value="6-blade_b-propeller_TolB-like"/>
</dbReference>
<evidence type="ECO:0000256" key="2">
    <source>
        <dbReference type="ARBA" id="ARBA00022737"/>
    </source>
</evidence>
<dbReference type="InterPro" id="IPR003644">
    <property type="entry name" value="Calx_beta"/>
</dbReference>
<dbReference type="SUPFAM" id="SSF69318">
    <property type="entry name" value="Integrin alpha N-terminal domain"/>
    <property type="match status" value="1"/>
</dbReference>
<evidence type="ECO:0000256" key="1">
    <source>
        <dbReference type="ARBA" id="ARBA00022729"/>
    </source>
</evidence>
<accession>A0ABV0KTK6</accession>
<comment type="caution">
    <text evidence="6">The sequence shown here is derived from an EMBL/GenBank/DDBJ whole genome shotgun (WGS) entry which is preliminary data.</text>
</comment>
<feature type="signal peptide" evidence="4">
    <location>
        <begin position="1"/>
        <end position="35"/>
    </location>
</feature>
<dbReference type="EMBL" id="JAMPLM010000073">
    <property type="protein sequence ID" value="MEP1062572.1"/>
    <property type="molecule type" value="Genomic_DNA"/>
</dbReference>
<name>A0ABV0KTK6_9CYAN</name>
<proteinExistence type="predicted"/>
<dbReference type="Pfam" id="PF14252">
    <property type="entry name" value="DUF4347"/>
    <property type="match status" value="1"/>
</dbReference>
<evidence type="ECO:0000313" key="6">
    <source>
        <dbReference type="EMBL" id="MEP1062572.1"/>
    </source>
</evidence>
<dbReference type="InterPro" id="IPR028994">
    <property type="entry name" value="Integrin_alpha_N"/>
</dbReference>
<keyword evidence="1 4" id="KW-0732">Signal</keyword>
<dbReference type="Pfam" id="PF06739">
    <property type="entry name" value="SBBP"/>
    <property type="match status" value="7"/>
</dbReference>